<feature type="region of interest" description="Disordered" evidence="4">
    <location>
        <begin position="40"/>
        <end position="86"/>
    </location>
</feature>
<dbReference type="SUPFAM" id="SSF50685">
    <property type="entry name" value="Barwin-like endoglucanases"/>
    <property type="match status" value="1"/>
</dbReference>
<dbReference type="AlphaFoldDB" id="A0A1J5QMQ1"/>
<dbReference type="SUPFAM" id="SSF110997">
    <property type="entry name" value="Sporulation related repeat"/>
    <property type="match status" value="1"/>
</dbReference>
<reference evidence="6" key="1">
    <citation type="submission" date="2016-10" db="EMBL/GenBank/DDBJ databases">
        <title>Sequence of Gallionella enrichment culture.</title>
        <authorList>
            <person name="Poehlein A."/>
            <person name="Muehling M."/>
            <person name="Daniel R."/>
        </authorList>
    </citation>
    <scope>NUCLEOTIDE SEQUENCE</scope>
</reference>
<dbReference type="PROSITE" id="PS51724">
    <property type="entry name" value="SPOR"/>
    <property type="match status" value="1"/>
</dbReference>
<dbReference type="PANTHER" id="PTHR34183:SF1">
    <property type="entry name" value="ENDOLYTIC PEPTIDOGLYCAN TRANSGLYCOSYLASE RLPA"/>
    <property type="match status" value="1"/>
</dbReference>
<dbReference type="PANTHER" id="PTHR34183">
    <property type="entry name" value="ENDOLYTIC PEPTIDOGLYCAN TRANSGLYCOSYLASE RLPA"/>
    <property type="match status" value="1"/>
</dbReference>
<dbReference type="GO" id="GO:0016829">
    <property type="term" value="F:lyase activity"/>
    <property type="evidence" value="ECO:0007669"/>
    <property type="project" value="UniProtKB-KW"/>
</dbReference>
<evidence type="ECO:0000256" key="1">
    <source>
        <dbReference type="ARBA" id="ARBA00022729"/>
    </source>
</evidence>
<dbReference type="Gene3D" id="2.40.40.10">
    <property type="entry name" value="RlpA-like domain"/>
    <property type="match status" value="1"/>
</dbReference>
<evidence type="ECO:0000256" key="3">
    <source>
        <dbReference type="ARBA" id="ARBA00023316"/>
    </source>
</evidence>
<dbReference type="Pfam" id="PF05036">
    <property type="entry name" value="SPOR"/>
    <property type="match status" value="1"/>
</dbReference>
<dbReference type="GO" id="GO:0071555">
    <property type="term" value="P:cell wall organization"/>
    <property type="evidence" value="ECO:0007669"/>
    <property type="project" value="UniProtKB-KW"/>
</dbReference>
<accession>A0A1J5QMQ1</accession>
<feature type="domain" description="SPOR" evidence="5">
    <location>
        <begin position="240"/>
        <end position="319"/>
    </location>
</feature>
<keyword evidence="3" id="KW-0961">Cell wall biogenesis/degradation</keyword>
<gene>
    <name evidence="6" type="ORF">GALL_335530</name>
</gene>
<dbReference type="InterPro" id="IPR007730">
    <property type="entry name" value="SPOR-like_dom"/>
</dbReference>
<dbReference type="InterPro" id="IPR009009">
    <property type="entry name" value="RlpA-like_DPBB"/>
</dbReference>
<dbReference type="EMBL" id="MLJW01000604">
    <property type="protein sequence ID" value="OIQ84618.1"/>
    <property type="molecule type" value="Genomic_DNA"/>
</dbReference>
<evidence type="ECO:0000259" key="5">
    <source>
        <dbReference type="PROSITE" id="PS51724"/>
    </source>
</evidence>
<dbReference type="InterPro" id="IPR036680">
    <property type="entry name" value="SPOR-like_sf"/>
</dbReference>
<feature type="compositionally biased region" description="Low complexity" evidence="4">
    <location>
        <begin position="46"/>
        <end position="63"/>
    </location>
</feature>
<protein>
    <submittedName>
        <fullName evidence="6">RlpA-like protein</fullName>
    </submittedName>
</protein>
<dbReference type="CDD" id="cd22268">
    <property type="entry name" value="DPBB_RlpA-like"/>
    <property type="match status" value="1"/>
</dbReference>
<evidence type="ECO:0000313" key="6">
    <source>
        <dbReference type="EMBL" id="OIQ84618.1"/>
    </source>
</evidence>
<evidence type="ECO:0000256" key="2">
    <source>
        <dbReference type="ARBA" id="ARBA00023239"/>
    </source>
</evidence>
<keyword evidence="2" id="KW-0456">Lyase</keyword>
<sequence>MSDSKHQPAAATLRCVCFALGLAALLTGCATLGNKPATPVVERSAPEAQQPVQQPAQQPPAAVTRRGGGYYLDDGPGDNPPPDIDAIPDAQPRMEPPLARANRPYVALGESYTPMAQYQPYRTEGIASWYGRRYHNQKTSSGELYDMYGMTAAHPTLPIPSFARITNPENGRSVVVRINDRGPFKKDRVIDLSYAAAYKLRLTEKGSGRVEVEAIDPRNPTPAVQAKGSEAQSALNMDAAPPASGSFVQAGAFKLKENADLLRDKLRQQNLTQNVTVENWYNDGVYRVRLGPYANRDAAVRAAGEIRQALGVSTLVITQ</sequence>
<dbReference type="Pfam" id="PF03330">
    <property type="entry name" value="DPBB_1"/>
    <property type="match status" value="1"/>
</dbReference>
<organism evidence="6">
    <name type="scientific">mine drainage metagenome</name>
    <dbReference type="NCBI Taxonomy" id="410659"/>
    <lineage>
        <taxon>unclassified sequences</taxon>
        <taxon>metagenomes</taxon>
        <taxon>ecological metagenomes</taxon>
    </lineage>
</organism>
<dbReference type="FunFam" id="2.40.40.10:FF:000003">
    <property type="entry name" value="Endolytic peptidoglycan transglycosylase RlpA"/>
    <property type="match status" value="1"/>
</dbReference>
<dbReference type="InterPro" id="IPR034718">
    <property type="entry name" value="RlpA"/>
</dbReference>
<dbReference type="NCBIfam" id="TIGR00413">
    <property type="entry name" value="rlpA"/>
    <property type="match status" value="1"/>
</dbReference>
<dbReference type="InterPro" id="IPR036908">
    <property type="entry name" value="RlpA-like_sf"/>
</dbReference>
<name>A0A1J5QMQ1_9ZZZZ</name>
<dbReference type="InterPro" id="IPR012997">
    <property type="entry name" value="RplA"/>
</dbReference>
<dbReference type="PROSITE" id="PS51257">
    <property type="entry name" value="PROKAR_LIPOPROTEIN"/>
    <property type="match status" value="1"/>
</dbReference>
<dbReference type="Gene3D" id="3.30.70.1070">
    <property type="entry name" value="Sporulation related repeat"/>
    <property type="match status" value="1"/>
</dbReference>
<dbReference type="GO" id="GO:0042834">
    <property type="term" value="F:peptidoglycan binding"/>
    <property type="evidence" value="ECO:0007669"/>
    <property type="project" value="InterPro"/>
</dbReference>
<dbReference type="HAMAP" id="MF_02071">
    <property type="entry name" value="RlpA"/>
    <property type="match status" value="1"/>
</dbReference>
<evidence type="ECO:0000256" key="4">
    <source>
        <dbReference type="SAM" id="MobiDB-lite"/>
    </source>
</evidence>
<keyword evidence="1" id="KW-0732">Signal</keyword>
<proteinExistence type="inferred from homology"/>
<comment type="caution">
    <text evidence="6">The sequence shown here is derived from an EMBL/GenBank/DDBJ whole genome shotgun (WGS) entry which is preliminary data.</text>
</comment>